<dbReference type="RefSeq" id="XP_012552109.1">
    <property type="nucleotide sequence ID" value="XM_012696655.4"/>
</dbReference>
<dbReference type="InterPro" id="IPR050078">
    <property type="entry name" value="Ribosomal_L11_MeTrfase_PrmA"/>
</dbReference>
<dbReference type="GO" id="GO:0005759">
    <property type="term" value="C:mitochondrial matrix"/>
    <property type="evidence" value="ECO:0007669"/>
    <property type="project" value="TreeGrafter"/>
</dbReference>
<dbReference type="PANTHER" id="PTHR43648:SF1">
    <property type="entry name" value="ELECTRON TRANSFER FLAVOPROTEIN BETA SUBUNIT LYSINE METHYLTRANSFERASE"/>
    <property type="match status" value="1"/>
</dbReference>
<evidence type="ECO:0000256" key="5">
    <source>
        <dbReference type="ARBA" id="ARBA00042266"/>
    </source>
</evidence>
<evidence type="ECO:0000256" key="2">
    <source>
        <dbReference type="ARBA" id="ARBA00022679"/>
    </source>
</evidence>
<dbReference type="SUPFAM" id="SSF53335">
    <property type="entry name" value="S-adenosyl-L-methionine-dependent methyltransferases"/>
    <property type="match status" value="1"/>
</dbReference>
<name>A0A8R2GB70_BOMMO</name>
<dbReference type="InterPro" id="IPR029063">
    <property type="entry name" value="SAM-dependent_MTases_sf"/>
</dbReference>
<dbReference type="Gene3D" id="3.40.50.150">
    <property type="entry name" value="Vaccinia Virus protein VP39"/>
    <property type="match status" value="1"/>
</dbReference>
<evidence type="ECO:0000256" key="1">
    <source>
        <dbReference type="ARBA" id="ARBA00022603"/>
    </source>
</evidence>
<accession>A0A8R2GB70</accession>
<evidence type="ECO:0000256" key="3">
    <source>
        <dbReference type="ARBA" id="ARBA00037932"/>
    </source>
</evidence>
<evidence type="ECO:0000256" key="4">
    <source>
        <dbReference type="ARBA" id="ARBA00041867"/>
    </source>
</evidence>
<reference evidence="7" key="1">
    <citation type="journal article" date="2008" name="Insect Biochem. Mol. Biol.">
        <title>The genome of a lepidopteran model insect, the silkworm Bombyx mori.</title>
        <authorList>
            <consortium name="International Silkworm Genome Consortium"/>
        </authorList>
    </citation>
    <scope>NUCLEOTIDE SEQUENCE [LARGE SCALE GENOMIC DNA]</scope>
    <source>
        <strain evidence="7">p50T</strain>
    </source>
</reference>
<keyword evidence="2" id="KW-0808">Transferase</keyword>
<dbReference type="KEGG" id="bmor:101742711"/>
<dbReference type="AlphaFoldDB" id="A0A8R2GB70"/>
<organism evidence="6 7">
    <name type="scientific">Bombyx mori</name>
    <name type="common">Silk moth</name>
    <dbReference type="NCBI Taxonomy" id="7091"/>
    <lineage>
        <taxon>Eukaryota</taxon>
        <taxon>Metazoa</taxon>
        <taxon>Ecdysozoa</taxon>
        <taxon>Arthropoda</taxon>
        <taxon>Hexapoda</taxon>
        <taxon>Insecta</taxon>
        <taxon>Pterygota</taxon>
        <taxon>Neoptera</taxon>
        <taxon>Endopterygota</taxon>
        <taxon>Lepidoptera</taxon>
        <taxon>Glossata</taxon>
        <taxon>Ditrysia</taxon>
        <taxon>Bombycoidea</taxon>
        <taxon>Bombycidae</taxon>
        <taxon>Bombycinae</taxon>
        <taxon>Bombyx</taxon>
    </lineage>
</organism>
<reference evidence="6" key="2">
    <citation type="submission" date="2022-06" db="UniProtKB">
        <authorList>
            <consortium name="EnsemblMetazoa"/>
        </authorList>
    </citation>
    <scope>IDENTIFICATION</scope>
    <source>
        <strain evidence="6">p50T (Dazao)</strain>
    </source>
</reference>
<dbReference type="PANTHER" id="PTHR43648">
    <property type="entry name" value="ELECTRON TRANSFER FLAVOPROTEIN BETA SUBUNIT LYSINE METHYLTRANSFERASE"/>
    <property type="match status" value="1"/>
</dbReference>
<keyword evidence="7" id="KW-1185">Reference proteome</keyword>
<keyword evidence="1" id="KW-0489">Methyltransferase</keyword>
<proteinExistence type="inferred from homology"/>
<protein>
    <recommendedName>
        <fullName evidence="5">ETFB lysine methyltransferase</fullName>
    </recommendedName>
    <alternativeName>
        <fullName evidence="4">Protein N-lysine methyltransferase METTL20</fullName>
    </alternativeName>
</protein>
<dbReference type="EnsemblMetazoa" id="XM_012696655.3">
    <property type="protein sequence ID" value="XP_012552109.1"/>
    <property type="gene ID" value="LOC101742711"/>
</dbReference>
<dbReference type="Pfam" id="PF06325">
    <property type="entry name" value="PrmA"/>
    <property type="match status" value="1"/>
</dbReference>
<evidence type="ECO:0000313" key="6">
    <source>
        <dbReference type="EnsemblMetazoa" id="XP_012552109.1"/>
    </source>
</evidence>
<dbReference type="GO" id="GO:0032259">
    <property type="term" value="P:methylation"/>
    <property type="evidence" value="ECO:0007669"/>
    <property type="project" value="UniProtKB-KW"/>
</dbReference>
<dbReference type="GeneID" id="101742711"/>
<dbReference type="Proteomes" id="UP000005204">
    <property type="component" value="Unassembled WGS sequence"/>
</dbReference>
<evidence type="ECO:0000313" key="7">
    <source>
        <dbReference type="Proteomes" id="UP000005204"/>
    </source>
</evidence>
<dbReference type="GO" id="GO:0016279">
    <property type="term" value="F:protein-lysine N-methyltransferase activity"/>
    <property type="evidence" value="ECO:0007669"/>
    <property type="project" value="TreeGrafter"/>
</dbReference>
<sequence>MLRDISAAIIRHTALSRRHLTPELVLRLITPECPLWRAKEGESPFRDPFWAFYWPGGQATARYILDNQDLVKDRNVLDIGCGCGAGSIAAAKMKAKYVLANDIDHHALAATHLNANLNGVLIDTSSKNLIGTKCEEFNVILIGDMFYDEDFSQTLFKWLIKLHEAGKTILIGDPGRHGLTEKRRRHVQMLAEYKMPRESQEENNGFTKTKVWKLNKLI</sequence>
<dbReference type="CDD" id="cd02440">
    <property type="entry name" value="AdoMet_MTases"/>
    <property type="match status" value="1"/>
</dbReference>
<comment type="similarity">
    <text evidence="3">Belongs to the methyltransferase superfamily. ETFBKMT family.</text>
</comment>